<protein>
    <submittedName>
        <fullName evidence="3">Uncharacterized protein</fullName>
    </submittedName>
</protein>
<dbReference type="RefSeq" id="WP_043607847.1">
    <property type="nucleotide sequence ID" value="NZ_AXCY01000071.1"/>
</dbReference>
<evidence type="ECO:0000313" key="3">
    <source>
        <dbReference type="EMBL" id="KGM09918.1"/>
    </source>
</evidence>
<proteinExistence type="predicted"/>
<keyword evidence="2" id="KW-0812">Transmembrane</keyword>
<evidence type="ECO:0000256" key="1">
    <source>
        <dbReference type="SAM" id="MobiDB-lite"/>
    </source>
</evidence>
<dbReference type="EMBL" id="AXCY01000071">
    <property type="protein sequence ID" value="KGM09918.1"/>
    <property type="molecule type" value="Genomic_DNA"/>
</dbReference>
<dbReference type="Proteomes" id="UP000029839">
    <property type="component" value="Unassembled WGS sequence"/>
</dbReference>
<dbReference type="AlphaFoldDB" id="A0A0A0BN36"/>
<evidence type="ECO:0000313" key="4">
    <source>
        <dbReference type="Proteomes" id="UP000029839"/>
    </source>
</evidence>
<evidence type="ECO:0000256" key="2">
    <source>
        <dbReference type="SAM" id="Phobius"/>
    </source>
</evidence>
<feature type="transmembrane region" description="Helical" evidence="2">
    <location>
        <begin position="258"/>
        <end position="281"/>
    </location>
</feature>
<reference evidence="3 4" key="2">
    <citation type="journal article" date="2015" name="Stand. Genomic Sci.">
        <title>Draft genome sequence of Cellulomonas carbonis T26(T) and comparative analysis of six Cellulomonas genomes.</title>
        <authorList>
            <person name="Zhuang W."/>
            <person name="Zhang S."/>
            <person name="Xia X."/>
            <person name="Wang G."/>
        </authorList>
    </citation>
    <scope>NUCLEOTIDE SEQUENCE [LARGE SCALE GENOMIC DNA]</scope>
    <source>
        <strain evidence="3 4">T26</strain>
    </source>
</reference>
<organism evidence="3 4">
    <name type="scientific">Cellulomonas carbonis T26</name>
    <dbReference type="NCBI Taxonomy" id="947969"/>
    <lineage>
        <taxon>Bacteria</taxon>
        <taxon>Bacillati</taxon>
        <taxon>Actinomycetota</taxon>
        <taxon>Actinomycetes</taxon>
        <taxon>Micrococcales</taxon>
        <taxon>Cellulomonadaceae</taxon>
        <taxon>Cellulomonas</taxon>
    </lineage>
</organism>
<feature type="transmembrane region" description="Helical" evidence="2">
    <location>
        <begin position="6"/>
        <end position="30"/>
    </location>
</feature>
<feature type="region of interest" description="Disordered" evidence="1">
    <location>
        <begin position="285"/>
        <end position="304"/>
    </location>
</feature>
<feature type="transmembrane region" description="Helical" evidence="2">
    <location>
        <begin position="232"/>
        <end position="252"/>
    </location>
</feature>
<dbReference type="OrthoDB" id="5197533at2"/>
<reference evidence="3 4" key="1">
    <citation type="submission" date="2013-08" db="EMBL/GenBank/DDBJ databases">
        <title>Genome sequencing of Cellulomonas carbonis T26.</title>
        <authorList>
            <person name="Chen F."/>
            <person name="Li Y."/>
            <person name="Wang G."/>
        </authorList>
    </citation>
    <scope>NUCLEOTIDE SEQUENCE [LARGE SCALE GENOMIC DNA]</scope>
    <source>
        <strain evidence="3 4">T26</strain>
    </source>
</reference>
<gene>
    <name evidence="3" type="ORF">N868_17805</name>
</gene>
<keyword evidence="4" id="KW-1185">Reference proteome</keyword>
<sequence>MSGSLIVLAVPLVALVVLVVVAAVLVVGLARRPAPAPSQAAEVARRHGRNVHVAAWIAAVVVPPVVSSAAPVALQTGSRPLLGGVLVGLAPAVAGSAFLAAHLVGERTWPRPTGTVRRAALEHRRVVDVVPRPLLRVTAAWTVGLALVLVAAGLTAADDGRSVVRTVGSSTSGASPYPGWFYGVPLLVATAVVVVLTAITLRVVTQRPAVVDADPTYDAASRRLSGHRVLRGTQLVLALTLAGVLFFAGNALRGVELVGFGAGTTIAGVLVALTGAALALVPAAPPVTSSPPWQAAPGPARVGP</sequence>
<name>A0A0A0BN36_9CELL</name>
<feature type="transmembrane region" description="Helical" evidence="2">
    <location>
        <begin position="51"/>
        <end position="74"/>
    </location>
</feature>
<keyword evidence="2" id="KW-1133">Transmembrane helix</keyword>
<feature type="transmembrane region" description="Helical" evidence="2">
    <location>
        <begin position="177"/>
        <end position="199"/>
    </location>
</feature>
<feature type="transmembrane region" description="Helical" evidence="2">
    <location>
        <begin position="134"/>
        <end position="157"/>
    </location>
</feature>
<comment type="caution">
    <text evidence="3">The sequence shown here is derived from an EMBL/GenBank/DDBJ whole genome shotgun (WGS) entry which is preliminary data.</text>
</comment>
<accession>A0A0A0BN36</accession>
<keyword evidence="2" id="KW-0472">Membrane</keyword>
<feature type="transmembrane region" description="Helical" evidence="2">
    <location>
        <begin position="80"/>
        <end position="101"/>
    </location>
</feature>